<keyword evidence="2" id="KW-1133">Transmembrane helix</keyword>
<organism evidence="3 4">
    <name type="scientific">Gryllus longicercus</name>
    <dbReference type="NCBI Taxonomy" id="2509291"/>
    <lineage>
        <taxon>Eukaryota</taxon>
        <taxon>Metazoa</taxon>
        <taxon>Ecdysozoa</taxon>
        <taxon>Arthropoda</taxon>
        <taxon>Hexapoda</taxon>
        <taxon>Insecta</taxon>
        <taxon>Pterygota</taxon>
        <taxon>Neoptera</taxon>
        <taxon>Polyneoptera</taxon>
        <taxon>Orthoptera</taxon>
        <taxon>Ensifera</taxon>
        <taxon>Gryllidea</taxon>
        <taxon>Grylloidea</taxon>
        <taxon>Gryllidae</taxon>
        <taxon>Gryllinae</taxon>
        <taxon>Gryllus</taxon>
    </lineage>
</organism>
<evidence type="ECO:0000256" key="2">
    <source>
        <dbReference type="SAM" id="Phobius"/>
    </source>
</evidence>
<dbReference type="Pfam" id="PF00106">
    <property type="entry name" value="adh_short"/>
    <property type="match status" value="2"/>
</dbReference>
<dbReference type="CDD" id="cd05327">
    <property type="entry name" value="retinol-DH_like_SDR_c_like"/>
    <property type="match status" value="1"/>
</dbReference>
<dbReference type="GO" id="GO:0016491">
    <property type="term" value="F:oxidoreductase activity"/>
    <property type="evidence" value="ECO:0007669"/>
    <property type="project" value="UniProtKB-KW"/>
</dbReference>
<proteinExistence type="predicted"/>
<dbReference type="Gene3D" id="3.40.50.720">
    <property type="entry name" value="NAD(P)-binding Rossmann-like Domain"/>
    <property type="match status" value="1"/>
</dbReference>
<comment type="caution">
    <text evidence="3">The sequence shown here is derived from an EMBL/GenBank/DDBJ whole genome shotgun (WGS) entry which is preliminary data.</text>
</comment>
<dbReference type="SUPFAM" id="SSF51735">
    <property type="entry name" value="NAD(P)-binding Rossmann-fold domains"/>
    <property type="match status" value="1"/>
</dbReference>
<protein>
    <submittedName>
        <fullName evidence="3">Uncharacterized protein</fullName>
    </submittedName>
</protein>
<dbReference type="PANTHER" id="PTHR43157:SF30">
    <property type="entry name" value="RETINOL DEHYDROGENASE 11-LIKE"/>
    <property type="match status" value="1"/>
</dbReference>
<dbReference type="InterPro" id="IPR002347">
    <property type="entry name" value="SDR_fam"/>
</dbReference>
<keyword evidence="2" id="KW-0812">Transmembrane</keyword>
<sequence>MGPWAAAVGELLLSQWTLGVLVFAVVFKVWYKTTQGACTSRRRLDGLTALVTGANSGIGLETAKDLARRGARVLMACRDPQRGQKALEAVRAEATGGASVELLSLDLSSLQSVRACAAKVLALEPRLHILINNAGAVNVAHAPTKDGLHDTLQVNFLGPFLLTVLLVELLQRSAPARVVFVSSSYHRFARLTPDLLDYPRARELHAVQVYCLSKLAVVIVANELSRRLKGTGVTVNSLHPGAVNTAIFRHFPPWISLFFNAFLRIFMKNAVEGAQTTIHVAVCEEVEGVTGRYFSDCTESWLRSQALDEKLAQEVWEKSEKLVRLRDYERPSFHS</sequence>
<keyword evidence="2" id="KW-0472">Membrane</keyword>
<dbReference type="PRINTS" id="PR00081">
    <property type="entry name" value="GDHRDH"/>
</dbReference>
<evidence type="ECO:0000313" key="3">
    <source>
        <dbReference type="EMBL" id="KAK7866950.1"/>
    </source>
</evidence>
<name>A0AAN9VL50_9ORTH</name>
<dbReference type="EMBL" id="JAZDUA010000132">
    <property type="protein sequence ID" value="KAK7866950.1"/>
    <property type="molecule type" value="Genomic_DNA"/>
</dbReference>
<dbReference type="AlphaFoldDB" id="A0AAN9VL50"/>
<gene>
    <name evidence="3" type="ORF">R5R35_014724</name>
</gene>
<reference evidence="3 4" key="1">
    <citation type="submission" date="2024-03" db="EMBL/GenBank/DDBJ databases">
        <title>The genome assembly and annotation of the cricket Gryllus longicercus Weissman &amp; Gray.</title>
        <authorList>
            <person name="Szrajer S."/>
            <person name="Gray D."/>
            <person name="Ylla G."/>
        </authorList>
    </citation>
    <scope>NUCLEOTIDE SEQUENCE [LARGE SCALE GENOMIC DNA]</scope>
    <source>
        <strain evidence="3">DAG 2021-001</strain>
        <tissue evidence="3">Whole body minus gut</tissue>
    </source>
</reference>
<evidence type="ECO:0000256" key="1">
    <source>
        <dbReference type="ARBA" id="ARBA00023002"/>
    </source>
</evidence>
<dbReference type="PANTHER" id="PTHR43157">
    <property type="entry name" value="PHOSPHATIDYLINOSITOL-GLYCAN BIOSYNTHESIS CLASS F PROTEIN-RELATED"/>
    <property type="match status" value="1"/>
</dbReference>
<keyword evidence="1" id="KW-0560">Oxidoreductase</keyword>
<keyword evidence="4" id="KW-1185">Reference proteome</keyword>
<dbReference type="Proteomes" id="UP001378592">
    <property type="component" value="Unassembled WGS sequence"/>
</dbReference>
<dbReference type="InterPro" id="IPR036291">
    <property type="entry name" value="NAD(P)-bd_dom_sf"/>
</dbReference>
<accession>A0AAN9VL50</accession>
<feature type="transmembrane region" description="Helical" evidence="2">
    <location>
        <begin position="12"/>
        <end position="31"/>
    </location>
</feature>
<evidence type="ECO:0000313" key="4">
    <source>
        <dbReference type="Proteomes" id="UP001378592"/>
    </source>
</evidence>